<dbReference type="RefSeq" id="WP_202858008.1">
    <property type="nucleotide sequence ID" value="NZ_JAEUGD010000064.1"/>
</dbReference>
<evidence type="ECO:0000313" key="1">
    <source>
        <dbReference type="EMBL" id="MBL6448469.1"/>
    </source>
</evidence>
<accession>A0A937FYQ9</accession>
<gene>
    <name evidence="1" type="ORF">JMN32_19305</name>
</gene>
<sequence length="108" mass="12010">MKEVLPISAAECSVDVIEKITQQVNHMATQIEGIDIGDFIPVVVGKDVYGVEYSGNSSGDEYKECTDTRCYDDTRIIHEVCRRNDWPIGAPILICSMETGTCCFCKCH</sequence>
<proteinExistence type="predicted"/>
<dbReference type="Proteomes" id="UP000614216">
    <property type="component" value="Unassembled WGS sequence"/>
</dbReference>
<organism evidence="1 2">
    <name type="scientific">Fulvivirga marina</name>
    <dbReference type="NCBI Taxonomy" id="2494733"/>
    <lineage>
        <taxon>Bacteria</taxon>
        <taxon>Pseudomonadati</taxon>
        <taxon>Bacteroidota</taxon>
        <taxon>Cytophagia</taxon>
        <taxon>Cytophagales</taxon>
        <taxon>Fulvivirgaceae</taxon>
        <taxon>Fulvivirga</taxon>
    </lineage>
</organism>
<comment type="caution">
    <text evidence="1">The sequence shown here is derived from an EMBL/GenBank/DDBJ whole genome shotgun (WGS) entry which is preliminary data.</text>
</comment>
<dbReference type="EMBL" id="JAEUGD010000064">
    <property type="protein sequence ID" value="MBL6448469.1"/>
    <property type="molecule type" value="Genomic_DNA"/>
</dbReference>
<reference evidence="1" key="1">
    <citation type="submission" date="2021-01" db="EMBL/GenBank/DDBJ databases">
        <title>Fulvivirga kasyanovii gen. nov., sp nov., a novel member of the phylum Bacteroidetes isolated from seawater in a mussel farm.</title>
        <authorList>
            <person name="Zhao L.-H."/>
            <person name="Wang Z.-J."/>
        </authorList>
    </citation>
    <scope>NUCLEOTIDE SEQUENCE</scope>
    <source>
        <strain evidence="1">29W222</strain>
    </source>
</reference>
<keyword evidence="2" id="KW-1185">Reference proteome</keyword>
<dbReference type="AlphaFoldDB" id="A0A937FYQ9"/>
<name>A0A937FYQ9_9BACT</name>
<evidence type="ECO:0000313" key="2">
    <source>
        <dbReference type="Proteomes" id="UP000614216"/>
    </source>
</evidence>
<protein>
    <submittedName>
        <fullName evidence="1">Uncharacterized protein</fullName>
    </submittedName>
</protein>